<dbReference type="EMBL" id="CP029543">
    <property type="protein sequence ID" value="AWV47672.1"/>
    <property type="molecule type" value="Genomic_DNA"/>
</dbReference>
<dbReference type="Proteomes" id="UP000249682">
    <property type="component" value="Chromosome"/>
</dbReference>
<proteinExistence type="predicted"/>
<reference evidence="1 2" key="1">
    <citation type="submission" date="2018-05" db="EMBL/GenBank/DDBJ databases">
        <title>Evolution of small genomes with special reference to Mycobacterium leprae.</title>
        <authorList>
            <person name="Mohanty P.S."/>
            <person name="Bansal A.K."/>
            <person name="Gupta U.D."/>
            <person name="Naaz F."/>
            <person name="Dwivedi V.D."/>
            <person name="Singh H."/>
            <person name="Gupta G."/>
            <person name="Sharma S."/>
            <person name="Arora M."/>
        </authorList>
    </citation>
    <scope>NUCLEOTIDE SEQUENCE [LARGE SCALE GENOMIC DNA]</scope>
    <source>
        <strain evidence="1 2">MRHRU-235-G</strain>
    </source>
</reference>
<dbReference type="RefSeq" id="WP_049769713.1">
    <property type="nucleotide sequence ID" value="NZ_CP029543.1"/>
</dbReference>
<dbReference type="InterPro" id="IPR036188">
    <property type="entry name" value="FAD/NAD-bd_sf"/>
</dbReference>
<name>A0AAD0KQR9_MYCLR</name>
<evidence type="ECO:0000313" key="1">
    <source>
        <dbReference type="EMBL" id="AWV47672.1"/>
    </source>
</evidence>
<dbReference type="SUPFAM" id="SSF51905">
    <property type="entry name" value="FAD/NAD(P)-binding domain"/>
    <property type="match status" value="1"/>
</dbReference>
<dbReference type="AlphaFoldDB" id="A0AAD0KQR9"/>
<accession>A0AAD0KQR9</accession>
<sequence>MYISPAGVWHVTAEVIKIDTNANTVITSSVRPIATADSCWPRTTSCSNPPFSGLRECSFDVDNYDDALELEYHLHTLTQNATKMLQLAPAPATVIVIGAGLTGMEAACELTSRIRTLFALEGIATRVVLIYHNRLVGSDGRVGTAGDRANLDE</sequence>
<protein>
    <recommendedName>
        <fullName evidence="3">FAD/NAD(P)-binding domain-containing protein</fullName>
    </recommendedName>
</protein>
<dbReference type="Gene3D" id="3.50.50.100">
    <property type="match status" value="1"/>
</dbReference>
<gene>
    <name evidence="1" type="ORF">DIJ64_05010</name>
</gene>
<evidence type="ECO:0008006" key="3">
    <source>
        <dbReference type="Google" id="ProtNLM"/>
    </source>
</evidence>
<evidence type="ECO:0000313" key="2">
    <source>
        <dbReference type="Proteomes" id="UP000249682"/>
    </source>
</evidence>
<organism evidence="1 2">
    <name type="scientific">Mycobacterium leprae</name>
    <dbReference type="NCBI Taxonomy" id="1769"/>
    <lineage>
        <taxon>Bacteria</taxon>
        <taxon>Bacillati</taxon>
        <taxon>Actinomycetota</taxon>
        <taxon>Actinomycetes</taxon>
        <taxon>Mycobacteriales</taxon>
        <taxon>Mycobacteriaceae</taxon>
        <taxon>Mycobacterium</taxon>
    </lineage>
</organism>